<feature type="non-terminal residue" evidence="1">
    <location>
        <position position="157"/>
    </location>
</feature>
<dbReference type="OrthoDB" id="2774821at2759"/>
<dbReference type="STRING" id="71717.A0A4Y7S9U8"/>
<gene>
    <name evidence="1" type="ORF">FA13DRAFT_1594857</name>
</gene>
<proteinExistence type="predicted"/>
<reference evidence="1 2" key="1">
    <citation type="journal article" date="2019" name="Nat. Ecol. Evol.">
        <title>Megaphylogeny resolves global patterns of mushroom evolution.</title>
        <authorList>
            <person name="Varga T."/>
            <person name="Krizsan K."/>
            <person name="Foldi C."/>
            <person name="Dima B."/>
            <person name="Sanchez-Garcia M."/>
            <person name="Sanchez-Ramirez S."/>
            <person name="Szollosi G.J."/>
            <person name="Szarkandi J.G."/>
            <person name="Papp V."/>
            <person name="Albert L."/>
            <person name="Andreopoulos W."/>
            <person name="Angelini C."/>
            <person name="Antonin V."/>
            <person name="Barry K.W."/>
            <person name="Bougher N.L."/>
            <person name="Buchanan P."/>
            <person name="Buyck B."/>
            <person name="Bense V."/>
            <person name="Catcheside P."/>
            <person name="Chovatia M."/>
            <person name="Cooper J."/>
            <person name="Damon W."/>
            <person name="Desjardin D."/>
            <person name="Finy P."/>
            <person name="Geml J."/>
            <person name="Haridas S."/>
            <person name="Hughes K."/>
            <person name="Justo A."/>
            <person name="Karasinski D."/>
            <person name="Kautmanova I."/>
            <person name="Kiss B."/>
            <person name="Kocsube S."/>
            <person name="Kotiranta H."/>
            <person name="LaButti K.M."/>
            <person name="Lechner B.E."/>
            <person name="Liimatainen K."/>
            <person name="Lipzen A."/>
            <person name="Lukacs Z."/>
            <person name="Mihaltcheva S."/>
            <person name="Morgado L.N."/>
            <person name="Niskanen T."/>
            <person name="Noordeloos M.E."/>
            <person name="Ohm R.A."/>
            <person name="Ortiz-Santana B."/>
            <person name="Ovrebo C."/>
            <person name="Racz N."/>
            <person name="Riley R."/>
            <person name="Savchenko A."/>
            <person name="Shiryaev A."/>
            <person name="Soop K."/>
            <person name="Spirin V."/>
            <person name="Szebenyi C."/>
            <person name="Tomsovsky M."/>
            <person name="Tulloss R.E."/>
            <person name="Uehling J."/>
            <person name="Grigoriev I.V."/>
            <person name="Vagvolgyi C."/>
            <person name="Papp T."/>
            <person name="Martin F.M."/>
            <person name="Miettinen O."/>
            <person name="Hibbett D.S."/>
            <person name="Nagy L.G."/>
        </authorList>
    </citation>
    <scope>NUCLEOTIDE SEQUENCE [LARGE SCALE GENOMIC DNA]</scope>
    <source>
        <strain evidence="1 2">FP101781</strain>
    </source>
</reference>
<dbReference type="Proteomes" id="UP000298030">
    <property type="component" value="Unassembled WGS sequence"/>
</dbReference>
<organism evidence="1 2">
    <name type="scientific">Coprinellus micaceus</name>
    <name type="common">Glistening ink-cap mushroom</name>
    <name type="synonym">Coprinus micaceus</name>
    <dbReference type="NCBI Taxonomy" id="71717"/>
    <lineage>
        <taxon>Eukaryota</taxon>
        <taxon>Fungi</taxon>
        <taxon>Dikarya</taxon>
        <taxon>Basidiomycota</taxon>
        <taxon>Agaricomycotina</taxon>
        <taxon>Agaricomycetes</taxon>
        <taxon>Agaricomycetidae</taxon>
        <taxon>Agaricales</taxon>
        <taxon>Agaricineae</taxon>
        <taxon>Psathyrellaceae</taxon>
        <taxon>Coprinellus</taxon>
    </lineage>
</organism>
<accession>A0A4Y7S9U8</accession>
<evidence type="ECO:0000313" key="1">
    <source>
        <dbReference type="EMBL" id="TEB18118.1"/>
    </source>
</evidence>
<comment type="caution">
    <text evidence="1">The sequence shown here is derived from an EMBL/GenBank/DDBJ whole genome shotgun (WGS) entry which is preliminary data.</text>
</comment>
<sequence length="157" mass="18487">DLPSLDHPFPHVEEATIAAIISHTFNPYHLFKLDPCHHEKQQKKTLQLIGSSLEIASDETALKDFKDLTSLMVPLMVYFEIIVHYAPPSSAGELSKLFFRYLSHLHKVALEYIWSPVVNYHVHFFLHRQQEMRRGYYDFWAKQDSELASEHLHPYRK</sequence>
<feature type="non-terminal residue" evidence="1">
    <location>
        <position position="1"/>
    </location>
</feature>
<keyword evidence="2" id="KW-1185">Reference proteome</keyword>
<name>A0A4Y7S9U8_COPMI</name>
<evidence type="ECO:0000313" key="2">
    <source>
        <dbReference type="Proteomes" id="UP000298030"/>
    </source>
</evidence>
<dbReference type="EMBL" id="QPFP01000287">
    <property type="protein sequence ID" value="TEB18118.1"/>
    <property type="molecule type" value="Genomic_DNA"/>
</dbReference>
<protein>
    <submittedName>
        <fullName evidence="1">Uncharacterized protein</fullName>
    </submittedName>
</protein>
<dbReference type="AlphaFoldDB" id="A0A4Y7S9U8"/>